<proteinExistence type="predicted"/>
<accession>A0A372INC3</accession>
<dbReference type="SUPFAM" id="SSF53850">
    <property type="entry name" value="Periplasmic binding protein-like II"/>
    <property type="match status" value="1"/>
</dbReference>
<dbReference type="PANTHER" id="PTHR30290">
    <property type="entry name" value="PERIPLASMIC BINDING COMPONENT OF ABC TRANSPORTER"/>
    <property type="match status" value="1"/>
</dbReference>
<feature type="domain" description="Solute-binding protein family 5" evidence="2">
    <location>
        <begin position="72"/>
        <end position="373"/>
    </location>
</feature>
<gene>
    <name evidence="3" type="ORF">D0Y96_12665</name>
</gene>
<evidence type="ECO:0000259" key="2">
    <source>
        <dbReference type="Pfam" id="PF00496"/>
    </source>
</evidence>
<dbReference type="InterPro" id="IPR039424">
    <property type="entry name" value="SBP_5"/>
</dbReference>
<dbReference type="InterPro" id="IPR000914">
    <property type="entry name" value="SBP_5_dom"/>
</dbReference>
<keyword evidence="4" id="KW-1185">Reference proteome</keyword>
<dbReference type="Gene3D" id="3.40.190.10">
    <property type="entry name" value="Periplasmic binding protein-like II"/>
    <property type="match status" value="1"/>
</dbReference>
<keyword evidence="1" id="KW-0732">Signal</keyword>
<feature type="signal peptide" evidence="1">
    <location>
        <begin position="1"/>
        <end position="29"/>
    </location>
</feature>
<evidence type="ECO:0000256" key="1">
    <source>
        <dbReference type="SAM" id="SignalP"/>
    </source>
</evidence>
<dbReference type="EMBL" id="QVQT01000004">
    <property type="protein sequence ID" value="RFU16249.1"/>
    <property type="molecule type" value="Genomic_DNA"/>
</dbReference>
<comment type="caution">
    <text evidence="3">The sequence shown here is derived from an EMBL/GenBank/DDBJ whole genome shotgun (WGS) entry which is preliminary data.</text>
</comment>
<dbReference type="Pfam" id="PF00496">
    <property type="entry name" value="SBP_bac_5"/>
    <property type="match status" value="1"/>
</dbReference>
<dbReference type="Proteomes" id="UP000264702">
    <property type="component" value="Unassembled WGS sequence"/>
</dbReference>
<dbReference type="Gene3D" id="3.10.105.10">
    <property type="entry name" value="Dipeptide-binding Protein, Domain 3"/>
    <property type="match status" value="1"/>
</dbReference>
<feature type="chain" id="PRO_5016926920" description="Solute-binding protein family 5 domain-containing protein" evidence="1">
    <location>
        <begin position="30"/>
        <end position="457"/>
    </location>
</feature>
<sequence>MRPRDTRCIVLRRCAISGLMLCCTLVASARTRPHYGGTLRVETQEDPWQTADGMARRLTMDGLTRLDTAGQVRAALATGWSSQNGEHRWEFRIRPNVHFHDGTALTAETVAASLTQSCRSGACPWTAVQAVGQTVVLTSDSPMPDLPAQLARAEFLIAHSDTQGAPDGTGVFQVTGFANGVMAFAANDDYWNGRPFVDAVELRPRRSIRDQWLDLSIGRADLVQVPPQMLHQAQQQHMAVTVSEPVELVALQLSATGALANPKLREAVALAVDRSALYNVIFQKQGEITASLLPEALSGYAFLFAPDRDLNRAVALRGGATSSVLTLAAEDGGAELQLAIERIALNLREAGFRAQVMPAAQSGQGQPDILLRRVSLEETQAGAALNEMLESFGQHGTASGTDTAALYRAERDFLAGHTVVPLLWLPRAWAVSERVRDLRLAADGSPQLSDAASEDTK</sequence>
<evidence type="ECO:0000313" key="3">
    <source>
        <dbReference type="EMBL" id="RFU16249.1"/>
    </source>
</evidence>
<protein>
    <recommendedName>
        <fullName evidence="2">Solute-binding protein family 5 domain-containing protein</fullName>
    </recommendedName>
</protein>
<organism evidence="3 4">
    <name type="scientific">Paracidobacterium acidisoli</name>
    <dbReference type="NCBI Taxonomy" id="2303751"/>
    <lineage>
        <taxon>Bacteria</taxon>
        <taxon>Pseudomonadati</taxon>
        <taxon>Acidobacteriota</taxon>
        <taxon>Terriglobia</taxon>
        <taxon>Terriglobales</taxon>
        <taxon>Acidobacteriaceae</taxon>
        <taxon>Paracidobacterium</taxon>
    </lineage>
</organism>
<name>A0A372INC3_9BACT</name>
<evidence type="ECO:0000313" key="4">
    <source>
        <dbReference type="Proteomes" id="UP000264702"/>
    </source>
</evidence>
<reference evidence="3 4" key="1">
    <citation type="submission" date="2018-08" db="EMBL/GenBank/DDBJ databases">
        <title>Acidipila sp. 4G-K13, an acidobacterium isolated from forest soil.</title>
        <authorList>
            <person name="Gao Z.-H."/>
            <person name="Qiu L.-H."/>
        </authorList>
    </citation>
    <scope>NUCLEOTIDE SEQUENCE [LARGE SCALE GENOMIC DNA]</scope>
    <source>
        <strain evidence="3 4">4G-K13</strain>
    </source>
</reference>
<dbReference type="PANTHER" id="PTHR30290:SF65">
    <property type="entry name" value="MONOACYL PHOSPHATIDYLINOSITOL TETRAMANNOSIDE-BINDING PROTEIN LPQW-RELATED"/>
    <property type="match status" value="1"/>
</dbReference>
<dbReference type="GO" id="GO:1904680">
    <property type="term" value="F:peptide transmembrane transporter activity"/>
    <property type="evidence" value="ECO:0007669"/>
    <property type="project" value="TreeGrafter"/>
</dbReference>
<dbReference type="AlphaFoldDB" id="A0A372INC3"/>
<dbReference type="GO" id="GO:0015833">
    <property type="term" value="P:peptide transport"/>
    <property type="evidence" value="ECO:0007669"/>
    <property type="project" value="TreeGrafter"/>
</dbReference>